<evidence type="ECO:0000256" key="1">
    <source>
        <dbReference type="ARBA" id="ARBA00007613"/>
    </source>
</evidence>
<organism evidence="3 4">
    <name type="scientific">Lentisphaera araneosa HTCC2155</name>
    <dbReference type="NCBI Taxonomy" id="313628"/>
    <lineage>
        <taxon>Bacteria</taxon>
        <taxon>Pseudomonadati</taxon>
        <taxon>Lentisphaerota</taxon>
        <taxon>Lentisphaeria</taxon>
        <taxon>Lentisphaerales</taxon>
        <taxon>Lentisphaeraceae</taxon>
        <taxon>Lentisphaera</taxon>
    </lineage>
</organism>
<dbReference type="RefSeq" id="WP_007281082.1">
    <property type="nucleotide sequence ID" value="NZ_ABCK01000036.1"/>
</dbReference>
<dbReference type="EMBL" id="ABCK01000036">
    <property type="protein sequence ID" value="EDM25113.1"/>
    <property type="molecule type" value="Genomic_DNA"/>
</dbReference>
<dbReference type="PROSITE" id="PS51257">
    <property type="entry name" value="PROKAR_LIPOPROTEIN"/>
    <property type="match status" value="1"/>
</dbReference>
<evidence type="ECO:0000313" key="4">
    <source>
        <dbReference type="Proteomes" id="UP000004947"/>
    </source>
</evidence>
<dbReference type="Gene3D" id="1.20.1600.10">
    <property type="entry name" value="Outer membrane efflux proteins (OEP)"/>
    <property type="match status" value="1"/>
</dbReference>
<feature type="region of interest" description="Disordered" evidence="2">
    <location>
        <begin position="81"/>
        <end position="100"/>
    </location>
</feature>
<sequence length="453" mass="51395">MKKNLLVGAAFASFISCQTYEPVELKPEEILNEIETQRSQELDLDEFTFAQAAKTMDENNLRLQQIRQKYQGLQKVADIKTPWPNPSLTAGPAKGSRLEDTSASSTQGFVGIAFNIPLGPRLRRNDELNELAALAAYNEQVLSHRELYFNLREAYISFSLSQKAIRLQKKIESTLKTTAQATKKLFDLGSTSKLSLTEVQLQQGELTLAQFDQFSQSKQSLAELSSLLVIDEDQLNKVKLKKIDLPHEQVELNLLKTSFILNNPELARAEMGFHIADAKLRLELAKQYPDLSVGFDAEQEVGERKRTYSVPLSIDLPIFDSNQQSIAISESERKEALLVYKDLLNDKLAELKKLYQQQAFAKRKLKVINEALMPLSKANLNDAKKALELGTIDALRYMDMIKDHQELQFQQVQLEIEAWQSTIKVEKLCGVPLDQELAPNIKNLKLQKMELKK</sequence>
<reference evidence="3 4" key="1">
    <citation type="journal article" date="2010" name="J. Bacteriol.">
        <title>Genome sequence of Lentisphaera araneosa HTCC2155T, the type species of the order Lentisphaerales in the phylum Lentisphaerae.</title>
        <authorList>
            <person name="Thrash J.C."/>
            <person name="Cho J.C."/>
            <person name="Vergin K.L."/>
            <person name="Morris R.M."/>
            <person name="Giovannoni S.J."/>
        </authorList>
    </citation>
    <scope>NUCLEOTIDE SEQUENCE [LARGE SCALE GENOMIC DNA]</scope>
    <source>
        <strain evidence="3 4">HTCC2155</strain>
    </source>
</reference>
<dbReference type="Pfam" id="PF02321">
    <property type="entry name" value="OEP"/>
    <property type="match status" value="1"/>
</dbReference>
<evidence type="ECO:0000313" key="3">
    <source>
        <dbReference type="EMBL" id="EDM25113.1"/>
    </source>
</evidence>
<dbReference type="InterPro" id="IPR010131">
    <property type="entry name" value="MdtP/NodT-like"/>
</dbReference>
<keyword evidence="4" id="KW-1185">Reference proteome</keyword>
<comment type="similarity">
    <text evidence="1">Belongs to the outer membrane factor (OMF) (TC 1.B.17) family.</text>
</comment>
<dbReference type="AlphaFoldDB" id="A6DTD3"/>
<name>A6DTD3_9BACT</name>
<dbReference type="eggNOG" id="COG1538">
    <property type="taxonomic scope" value="Bacteria"/>
</dbReference>
<accession>A6DTD3</accession>
<protein>
    <submittedName>
        <fullName evidence="3">Outer membrane protein CzcC</fullName>
    </submittedName>
</protein>
<dbReference type="STRING" id="313628.LNTAR_02854"/>
<proteinExistence type="inferred from homology"/>
<dbReference type="PANTHER" id="PTHR30203:SF23">
    <property type="entry name" value="OUTER MEMBRANE EFFLUX PROTEIN"/>
    <property type="match status" value="1"/>
</dbReference>
<evidence type="ECO:0000256" key="2">
    <source>
        <dbReference type="SAM" id="MobiDB-lite"/>
    </source>
</evidence>
<dbReference type="Proteomes" id="UP000004947">
    <property type="component" value="Unassembled WGS sequence"/>
</dbReference>
<dbReference type="PANTHER" id="PTHR30203">
    <property type="entry name" value="OUTER MEMBRANE CATION EFFLUX PROTEIN"/>
    <property type="match status" value="1"/>
</dbReference>
<dbReference type="GO" id="GO:0015562">
    <property type="term" value="F:efflux transmembrane transporter activity"/>
    <property type="evidence" value="ECO:0007669"/>
    <property type="project" value="InterPro"/>
</dbReference>
<dbReference type="SUPFAM" id="SSF56954">
    <property type="entry name" value="Outer membrane efflux proteins (OEP)"/>
    <property type="match status" value="1"/>
</dbReference>
<dbReference type="OrthoDB" id="9791261at2"/>
<comment type="caution">
    <text evidence="3">The sequence shown here is derived from an EMBL/GenBank/DDBJ whole genome shotgun (WGS) entry which is preliminary data.</text>
</comment>
<dbReference type="InterPro" id="IPR003423">
    <property type="entry name" value="OMP_efflux"/>
</dbReference>
<gene>
    <name evidence="3" type="ORF">LNTAR_02854</name>
</gene>